<dbReference type="VEuPathDB" id="FungiDB:AB675_11317"/>
<feature type="domain" description="FAD-binding" evidence="5">
    <location>
        <begin position="331"/>
        <end position="397"/>
    </location>
</feature>
<reference evidence="6 7" key="1">
    <citation type="submission" date="2015-06" db="EMBL/GenBank/DDBJ databases">
        <title>Draft genome of the ant-associated black yeast Phialophora attae CBS 131958.</title>
        <authorList>
            <person name="Moreno L.F."/>
            <person name="Stielow B.J."/>
            <person name="de Hoog S."/>
            <person name="Vicente V.A."/>
            <person name="Weiss V.A."/>
            <person name="de Vries M."/>
            <person name="Cruz L.M."/>
            <person name="Souza E.M."/>
        </authorList>
    </citation>
    <scope>NUCLEOTIDE SEQUENCE [LARGE SCALE GENOMIC DNA]</scope>
    <source>
        <strain evidence="6 7">CBS 131958</strain>
    </source>
</reference>
<dbReference type="OrthoDB" id="2096480at2759"/>
<dbReference type="AlphaFoldDB" id="A0A0N1H9E7"/>
<dbReference type="InterPro" id="IPR050641">
    <property type="entry name" value="RIFMO-like"/>
</dbReference>
<name>A0A0N1H9E7_9EURO</name>
<evidence type="ECO:0000259" key="5">
    <source>
        <dbReference type="Pfam" id="PF01494"/>
    </source>
</evidence>
<dbReference type="InterPro" id="IPR036188">
    <property type="entry name" value="FAD/NAD-bd_sf"/>
</dbReference>
<evidence type="ECO:0000256" key="1">
    <source>
        <dbReference type="ARBA" id="ARBA00001974"/>
    </source>
</evidence>
<accession>A0A0N1H9E7</accession>
<dbReference type="Gene3D" id="3.50.50.60">
    <property type="entry name" value="FAD/NAD(P)-binding domain"/>
    <property type="match status" value="1"/>
</dbReference>
<sequence length="594" mass="64793">MGSIAPNTEPTAQSEMMYPAPLEANRDAGLSSTTNGDSAIDIETPILVVGGGPVGMLQSLMLARLHNIKSVLIEREPSTTTFPKMEYTNGRSMEIYRMMGLAKDFRAMANQYVPDSASFTELNVTSLVDSANGGPKAKMIHPWIRPSVEDMRAESRKVNDGSKYLEPHTRCHQIPVEAWLKRKIEELPDLIEGHWGYKFVGLEERDDDVVAEVITDGGRTVRIKAQYVIGTDGGGSFVRKSVGLESKRNYLDMTVAFVHIQSKALREAMNKFPPFWHINVLGGGLAVSQNEDDLFTLHLVLPPGGDATHMTPNELVDATIGGCNGPQPMAIDKGRVFLAGDSAHQLSPIGGHGLNSGLADAFDLAWKLGAVMKGWAGEGLLTTYDTDRRAIAHKNMDTVHFALANWAGKVWLEPIGKYGLELLAADTPEGEDARRGAAEGMAPAGWIHNQNGNMLGYQYLDKGTVIVEQEEGERPISDLDIYLPTTYPGSRLPHVWTKEGTSTLDLLKGDSFTLIDCSAEAAAGKVFEEAAKEVGVPLQIVRLHGEDNVRKIYEREVILVRPDMHVSWRAGEGVDAGDVTAENARNILKKVACL</sequence>
<keyword evidence="3" id="KW-0274">FAD</keyword>
<keyword evidence="4" id="KW-0560">Oxidoreductase</keyword>
<dbReference type="Pfam" id="PF01494">
    <property type="entry name" value="FAD_binding_3"/>
    <property type="match status" value="2"/>
</dbReference>
<dbReference type="SUPFAM" id="SSF51905">
    <property type="entry name" value="FAD/NAD(P)-binding domain"/>
    <property type="match status" value="1"/>
</dbReference>
<dbReference type="STRING" id="1664694.A0A0N1H9E7"/>
<evidence type="ECO:0000256" key="3">
    <source>
        <dbReference type="ARBA" id="ARBA00022827"/>
    </source>
</evidence>
<gene>
    <name evidence="6" type="ORF">AB675_11317</name>
</gene>
<dbReference type="PANTHER" id="PTHR43004:SF19">
    <property type="entry name" value="BINDING MONOOXYGENASE, PUTATIVE (JCVI)-RELATED"/>
    <property type="match status" value="1"/>
</dbReference>
<comment type="cofactor">
    <cofactor evidence="1">
        <name>FAD</name>
        <dbReference type="ChEBI" id="CHEBI:57692"/>
    </cofactor>
</comment>
<evidence type="ECO:0000313" key="6">
    <source>
        <dbReference type="EMBL" id="KPI40192.1"/>
    </source>
</evidence>
<evidence type="ECO:0000256" key="4">
    <source>
        <dbReference type="ARBA" id="ARBA00023002"/>
    </source>
</evidence>
<dbReference type="Proteomes" id="UP000038010">
    <property type="component" value="Unassembled WGS sequence"/>
</dbReference>
<dbReference type="GO" id="GO:0016709">
    <property type="term" value="F:oxidoreductase activity, acting on paired donors, with incorporation or reduction of molecular oxygen, NAD(P)H as one donor, and incorporation of one atom of oxygen"/>
    <property type="evidence" value="ECO:0007669"/>
    <property type="project" value="UniProtKB-ARBA"/>
</dbReference>
<keyword evidence="2" id="KW-0285">Flavoprotein</keyword>
<dbReference type="Gene3D" id="3.40.30.120">
    <property type="match status" value="1"/>
</dbReference>
<dbReference type="PRINTS" id="PR00420">
    <property type="entry name" value="RNGMNOXGNASE"/>
</dbReference>
<comment type="caution">
    <text evidence="6">The sequence shown here is derived from an EMBL/GenBank/DDBJ whole genome shotgun (WGS) entry which is preliminary data.</text>
</comment>
<dbReference type="GO" id="GO:0071949">
    <property type="term" value="F:FAD binding"/>
    <property type="evidence" value="ECO:0007669"/>
    <property type="project" value="InterPro"/>
</dbReference>
<dbReference type="Pfam" id="PF21274">
    <property type="entry name" value="Rng_hyd_C"/>
    <property type="match status" value="1"/>
</dbReference>
<dbReference type="EMBL" id="LFJN01000013">
    <property type="protein sequence ID" value="KPI40192.1"/>
    <property type="molecule type" value="Genomic_DNA"/>
</dbReference>
<proteinExistence type="predicted"/>
<keyword evidence="7" id="KW-1185">Reference proteome</keyword>
<evidence type="ECO:0000313" key="7">
    <source>
        <dbReference type="Proteomes" id="UP000038010"/>
    </source>
</evidence>
<keyword evidence="6" id="KW-0503">Monooxygenase</keyword>
<dbReference type="PANTHER" id="PTHR43004">
    <property type="entry name" value="TRK SYSTEM POTASSIUM UPTAKE PROTEIN"/>
    <property type="match status" value="1"/>
</dbReference>
<dbReference type="InterPro" id="IPR002938">
    <property type="entry name" value="FAD-bd"/>
</dbReference>
<protein>
    <submittedName>
        <fullName evidence="6">2,4-dichlorophenol 6-monooxygenase</fullName>
    </submittedName>
</protein>
<dbReference type="RefSeq" id="XP_018000155.1">
    <property type="nucleotide sequence ID" value="XM_018140151.1"/>
</dbReference>
<dbReference type="Gene3D" id="3.30.9.10">
    <property type="entry name" value="D-Amino Acid Oxidase, subunit A, domain 2"/>
    <property type="match status" value="1"/>
</dbReference>
<evidence type="ECO:0000256" key="2">
    <source>
        <dbReference type="ARBA" id="ARBA00022630"/>
    </source>
</evidence>
<organism evidence="6 7">
    <name type="scientific">Cyphellophora attinorum</name>
    <dbReference type="NCBI Taxonomy" id="1664694"/>
    <lineage>
        <taxon>Eukaryota</taxon>
        <taxon>Fungi</taxon>
        <taxon>Dikarya</taxon>
        <taxon>Ascomycota</taxon>
        <taxon>Pezizomycotina</taxon>
        <taxon>Eurotiomycetes</taxon>
        <taxon>Chaetothyriomycetidae</taxon>
        <taxon>Chaetothyriales</taxon>
        <taxon>Cyphellophoraceae</taxon>
        <taxon>Cyphellophora</taxon>
    </lineage>
</organism>
<dbReference type="GeneID" id="28732031"/>
<feature type="domain" description="FAD-binding" evidence="5">
    <location>
        <begin position="43"/>
        <end position="270"/>
    </location>
</feature>